<comment type="caution">
    <text evidence="3">The sequence shown here is derived from an EMBL/GenBank/DDBJ whole genome shotgun (WGS) entry which is preliminary data.</text>
</comment>
<evidence type="ECO:0000259" key="2">
    <source>
        <dbReference type="Pfam" id="PF09350"/>
    </source>
</evidence>
<proteinExistence type="predicted"/>
<evidence type="ECO:0000313" key="3">
    <source>
        <dbReference type="EMBL" id="TWH19126.1"/>
    </source>
</evidence>
<evidence type="ECO:0000313" key="4">
    <source>
        <dbReference type="Proteomes" id="UP000317303"/>
    </source>
</evidence>
<dbReference type="RefSeq" id="WP_145600347.1">
    <property type="nucleotide sequence ID" value="NZ_JOIJ01000009.1"/>
</dbReference>
<feature type="compositionally biased region" description="Basic residues" evidence="1">
    <location>
        <begin position="166"/>
        <end position="179"/>
    </location>
</feature>
<feature type="compositionally biased region" description="Pro residues" evidence="1">
    <location>
        <begin position="132"/>
        <end position="144"/>
    </location>
</feature>
<evidence type="ECO:0000256" key="1">
    <source>
        <dbReference type="SAM" id="MobiDB-lite"/>
    </source>
</evidence>
<dbReference type="Proteomes" id="UP000317303">
    <property type="component" value="Unassembled WGS sequence"/>
</dbReference>
<feature type="region of interest" description="Disordered" evidence="1">
    <location>
        <begin position="125"/>
        <end position="179"/>
    </location>
</feature>
<dbReference type="Pfam" id="PF09350">
    <property type="entry name" value="DJC28_CD"/>
    <property type="match status" value="1"/>
</dbReference>
<dbReference type="InterPro" id="IPR018961">
    <property type="entry name" value="DnaJ_homolog_subfam-C_membr-28"/>
</dbReference>
<dbReference type="AlphaFoldDB" id="A0A660C704"/>
<gene>
    <name evidence="3" type="ORF">JD82_00949</name>
</gene>
<reference evidence="3 4" key="1">
    <citation type="submission" date="2019-07" db="EMBL/GenBank/DDBJ databases">
        <title>R&amp;d 2014.</title>
        <authorList>
            <person name="Klenk H.-P."/>
        </authorList>
    </citation>
    <scope>NUCLEOTIDE SEQUENCE [LARGE SCALE GENOMIC DNA]</scope>
    <source>
        <strain evidence="3 4">DSM 43194</strain>
    </source>
</reference>
<organism evidence="3 4">
    <name type="scientific">Prauserella rugosa</name>
    <dbReference type="NCBI Taxonomy" id="43354"/>
    <lineage>
        <taxon>Bacteria</taxon>
        <taxon>Bacillati</taxon>
        <taxon>Actinomycetota</taxon>
        <taxon>Actinomycetes</taxon>
        <taxon>Pseudonocardiales</taxon>
        <taxon>Pseudonocardiaceae</taxon>
        <taxon>Prauserella</taxon>
    </lineage>
</organism>
<feature type="domain" description="DnaJ homologue subfamily C member 28 conserved" evidence="2">
    <location>
        <begin position="14"/>
        <end position="77"/>
    </location>
</feature>
<sequence>MTERKPPGVDFESWVEKQIREAQERGDFDDLPGAGAPLSGLDRDWLSTYIEREGLSLEAALPEPLRLRKEIERLPGLVAGLRDEDQVRQLARELNQRIAAWIRSGEGPRVRVAPVDVDELVAQWRERAHPATPSPSSPSSPPSDPGVSAAPAQDRDPTVQDVRPQAARRRWWSLRRPRR</sequence>
<protein>
    <submittedName>
        <fullName evidence="3">Uncharacterized protein DUF1992</fullName>
    </submittedName>
</protein>
<accession>A0A660C704</accession>
<keyword evidence="4" id="KW-1185">Reference proteome</keyword>
<name>A0A660C704_9PSEU</name>
<dbReference type="OrthoDB" id="3395286at2"/>
<dbReference type="EMBL" id="VLJV01000001">
    <property type="protein sequence ID" value="TWH19126.1"/>
    <property type="molecule type" value="Genomic_DNA"/>
</dbReference>